<gene>
    <name evidence="2" type="ORF">CVV68_09790</name>
</gene>
<organism evidence="2 3">
    <name type="scientific">Arthrobacter livingstonensis</name>
    <dbReference type="NCBI Taxonomy" id="670078"/>
    <lineage>
        <taxon>Bacteria</taxon>
        <taxon>Bacillati</taxon>
        <taxon>Actinomycetota</taxon>
        <taxon>Actinomycetes</taxon>
        <taxon>Micrococcales</taxon>
        <taxon>Micrococcaceae</taxon>
        <taxon>Arthrobacter</taxon>
    </lineage>
</organism>
<reference evidence="2 3" key="1">
    <citation type="submission" date="2018-05" db="EMBL/GenBank/DDBJ databases">
        <title>Genetic diversity of glacier-inhabiting Cryobacterium bacteria in China and description of Cryobacterium mengkeensis sp. nov. and Arthrobacter glacialis sp. nov.</title>
        <authorList>
            <person name="Liu Q."/>
            <person name="Xin Y.-H."/>
        </authorList>
    </citation>
    <scope>NUCLEOTIDE SEQUENCE [LARGE SCALE GENOMIC DNA]</scope>
    <source>
        <strain evidence="2 3">LI2</strain>
    </source>
</reference>
<name>A0A2V5L734_9MICC</name>
<evidence type="ECO:0000313" key="2">
    <source>
        <dbReference type="EMBL" id="PYI67391.1"/>
    </source>
</evidence>
<dbReference type="Pfam" id="PF10646">
    <property type="entry name" value="Germane"/>
    <property type="match status" value="1"/>
</dbReference>
<evidence type="ECO:0000259" key="1">
    <source>
        <dbReference type="SMART" id="SM00909"/>
    </source>
</evidence>
<dbReference type="AlphaFoldDB" id="A0A2V5L734"/>
<proteinExistence type="predicted"/>
<dbReference type="SMART" id="SM00909">
    <property type="entry name" value="Germane"/>
    <property type="match status" value="1"/>
</dbReference>
<accession>A0A2V5L734</accession>
<dbReference type="InterPro" id="IPR019606">
    <property type="entry name" value="GerMN"/>
</dbReference>
<dbReference type="Proteomes" id="UP000247832">
    <property type="component" value="Unassembled WGS sequence"/>
</dbReference>
<evidence type="ECO:0000313" key="3">
    <source>
        <dbReference type="Proteomes" id="UP000247832"/>
    </source>
</evidence>
<dbReference type="EMBL" id="QJVD01000009">
    <property type="protein sequence ID" value="PYI67391.1"/>
    <property type="molecule type" value="Genomic_DNA"/>
</dbReference>
<keyword evidence="3" id="KW-1185">Reference proteome</keyword>
<comment type="caution">
    <text evidence="2">The sequence shown here is derived from an EMBL/GenBank/DDBJ whole genome shotgun (WGS) entry which is preliminary data.</text>
</comment>
<dbReference type="OrthoDB" id="4843507at2"/>
<sequence length="371" mass="38828">MPSCWRFKVCGGAWNVVTAAVRPDPPRLKSELNIRMPAYPRTPRPQVCAPVRPMRRGSAGSGGRARLACALVALVLLATGCTAGIKNHNDTVMPTTAGPQPTGLVTSAPLETPTAGQTIPVYWLGHSNDAVYLYREFMPAPTSDDPIVASLRAMMTRSPKDPDYFSVWSKPSRLGASISAKNVITVDVSADAFGQKVDAGIAQRSVAQLVYTATAAAAMAGLIDTGTTVQVSVLVDGHTGYNAFGHVALDKPQTRDPALLAPVWIIDPANGSTYHGLPLKVTGQGLSPTGSLSWTLAPVRNNKVGDVYLSGTVAIPKGPGQLGPFTFNLVPPLGSYQLSVFISDPAAPGQQVGLDTKVVTLDGQLASPAPK</sequence>
<protein>
    <recommendedName>
        <fullName evidence="1">GerMN domain-containing protein</fullName>
    </recommendedName>
</protein>
<feature type="domain" description="GerMN" evidence="1">
    <location>
        <begin position="147"/>
        <end position="244"/>
    </location>
</feature>